<accession>A0A9X0CYC3</accession>
<keyword evidence="4" id="KW-0464">Manganese</keyword>
<dbReference type="EMBL" id="MU826353">
    <property type="protein sequence ID" value="KAJ7380487.1"/>
    <property type="molecule type" value="Genomic_DNA"/>
</dbReference>
<comment type="caution">
    <text evidence="6">The sequence shown here is derived from an EMBL/GenBank/DDBJ whole genome shotgun (WGS) entry which is preliminary data.</text>
</comment>
<gene>
    <name evidence="6" type="ORF">OS493_008949</name>
</gene>
<comment type="cofactor">
    <cofactor evidence="4">
        <name>Mn(2+)</name>
        <dbReference type="ChEBI" id="CHEBI:29035"/>
    </cofactor>
    <text evidence="4">Binds 2 manganese ions per subunit.</text>
</comment>
<dbReference type="PROSITE" id="PS51409">
    <property type="entry name" value="ARGINASE_2"/>
    <property type="match status" value="1"/>
</dbReference>
<dbReference type="InterPro" id="IPR006035">
    <property type="entry name" value="Ureohydrolase"/>
</dbReference>
<dbReference type="PANTHER" id="PTHR11358">
    <property type="entry name" value="ARGINASE/AGMATINASE"/>
    <property type="match status" value="1"/>
</dbReference>
<dbReference type="AlphaFoldDB" id="A0A9X0CYC3"/>
<dbReference type="Pfam" id="PF00491">
    <property type="entry name" value="Arginase"/>
    <property type="match status" value="1"/>
</dbReference>
<feature type="binding site" evidence="4">
    <location>
        <position position="129"/>
    </location>
    <ligand>
        <name>Mn(2+)</name>
        <dbReference type="ChEBI" id="CHEBI:29035"/>
        <label>1</label>
    </ligand>
</feature>
<sequence>MMRLPVQSTAEGLDVCFVGIPLDSGASNRSGTRLGPRQIRAESCLLRPYNNATGAAPFESLMVADIGDIPINTYNLAATVDIIHQHIATIAGHGCMPLTLGGDHTITYPILQGIKDQYGPVGLVHVDAHSDTSESMFGEKVTHGTPFRRAVEEGLLDCKRVVQIGLRGSGYTVQDYKWAEEQGFRLVLAQDCWHKSLEPLMAEVRQQMGSGPVYISFDIDGLDPSFAPGTGTPEIGGLTSIQGIEI</sequence>
<dbReference type="CDD" id="cd11592">
    <property type="entry name" value="Agmatinase_PAH"/>
    <property type="match status" value="1"/>
</dbReference>
<feature type="binding site" evidence="4">
    <location>
        <position position="218"/>
    </location>
    <ligand>
        <name>Mn(2+)</name>
        <dbReference type="ChEBI" id="CHEBI:29035"/>
        <label>1</label>
    </ligand>
</feature>
<keyword evidence="7" id="KW-1185">Reference proteome</keyword>
<organism evidence="6 7">
    <name type="scientific">Desmophyllum pertusum</name>
    <dbReference type="NCBI Taxonomy" id="174260"/>
    <lineage>
        <taxon>Eukaryota</taxon>
        <taxon>Metazoa</taxon>
        <taxon>Cnidaria</taxon>
        <taxon>Anthozoa</taxon>
        <taxon>Hexacorallia</taxon>
        <taxon>Scleractinia</taxon>
        <taxon>Caryophylliina</taxon>
        <taxon>Caryophylliidae</taxon>
        <taxon>Desmophyllum</taxon>
    </lineage>
</organism>
<dbReference type="PROSITE" id="PS01053">
    <property type="entry name" value="ARGINASE_1"/>
    <property type="match status" value="1"/>
</dbReference>
<dbReference type="GO" id="GO:0033389">
    <property type="term" value="P:putrescine biosynthetic process from arginine, via agmatine"/>
    <property type="evidence" value="ECO:0007669"/>
    <property type="project" value="TreeGrafter"/>
</dbReference>
<evidence type="ECO:0000256" key="4">
    <source>
        <dbReference type="PIRSR" id="PIRSR036979-1"/>
    </source>
</evidence>
<dbReference type="GO" id="GO:0046872">
    <property type="term" value="F:metal ion binding"/>
    <property type="evidence" value="ECO:0007669"/>
    <property type="project" value="UniProtKB-KW"/>
</dbReference>
<evidence type="ECO:0000256" key="3">
    <source>
        <dbReference type="ARBA" id="ARBA00022801"/>
    </source>
</evidence>
<proteinExistence type="inferred from homology"/>
<dbReference type="PANTHER" id="PTHR11358:SF26">
    <property type="entry name" value="GUANIDINO ACID HYDROLASE, MITOCHONDRIAL"/>
    <property type="match status" value="1"/>
</dbReference>
<dbReference type="PRINTS" id="PR00116">
    <property type="entry name" value="ARGINASE"/>
</dbReference>
<keyword evidence="3 5" id="KW-0378">Hydrolase</keyword>
<feature type="binding site" evidence="4">
    <location>
        <position position="220"/>
    </location>
    <ligand>
        <name>Mn(2+)</name>
        <dbReference type="ChEBI" id="CHEBI:29035"/>
        <label>1</label>
    </ligand>
</feature>
<dbReference type="InterPro" id="IPR023696">
    <property type="entry name" value="Ureohydrolase_dom_sf"/>
</dbReference>
<dbReference type="Proteomes" id="UP001163046">
    <property type="component" value="Unassembled WGS sequence"/>
</dbReference>
<evidence type="ECO:0000313" key="7">
    <source>
        <dbReference type="Proteomes" id="UP001163046"/>
    </source>
</evidence>
<name>A0A9X0CYC3_9CNID</name>
<keyword evidence="2 4" id="KW-0479">Metal-binding</keyword>
<feature type="binding site" evidence="4">
    <location>
        <position position="104"/>
    </location>
    <ligand>
        <name>Mn(2+)</name>
        <dbReference type="ChEBI" id="CHEBI:29035"/>
        <label>1</label>
    </ligand>
</feature>
<evidence type="ECO:0000256" key="1">
    <source>
        <dbReference type="ARBA" id="ARBA00009227"/>
    </source>
</evidence>
<evidence type="ECO:0000256" key="2">
    <source>
        <dbReference type="ARBA" id="ARBA00022723"/>
    </source>
</evidence>
<dbReference type="GO" id="GO:0008783">
    <property type="term" value="F:agmatinase activity"/>
    <property type="evidence" value="ECO:0007669"/>
    <property type="project" value="TreeGrafter"/>
</dbReference>
<evidence type="ECO:0008006" key="8">
    <source>
        <dbReference type="Google" id="ProtNLM"/>
    </source>
</evidence>
<dbReference type="PIRSF" id="PIRSF036979">
    <property type="entry name" value="Arginase"/>
    <property type="match status" value="1"/>
</dbReference>
<evidence type="ECO:0000313" key="6">
    <source>
        <dbReference type="EMBL" id="KAJ7380487.1"/>
    </source>
</evidence>
<feature type="binding site" evidence="4">
    <location>
        <position position="131"/>
    </location>
    <ligand>
        <name>Mn(2+)</name>
        <dbReference type="ChEBI" id="CHEBI:29035"/>
        <label>1</label>
    </ligand>
</feature>
<reference evidence="6" key="1">
    <citation type="submission" date="2023-01" db="EMBL/GenBank/DDBJ databases">
        <title>Genome assembly of the deep-sea coral Lophelia pertusa.</title>
        <authorList>
            <person name="Herrera S."/>
            <person name="Cordes E."/>
        </authorList>
    </citation>
    <scope>NUCLEOTIDE SEQUENCE</scope>
    <source>
        <strain evidence="6">USNM1676648</strain>
        <tissue evidence="6">Polyp</tissue>
    </source>
</reference>
<evidence type="ECO:0000256" key="5">
    <source>
        <dbReference type="RuleBase" id="RU003684"/>
    </source>
</evidence>
<dbReference type="SUPFAM" id="SSF52768">
    <property type="entry name" value="Arginase/deacetylase"/>
    <property type="match status" value="1"/>
</dbReference>
<protein>
    <recommendedName>
        <fullName evidence="8">Agmatinase</fullName>
    </recommendedName>
</protein>
<dbReference type="OrthoDB" id="9992747at2759"/>
<comment type="similarity">
    <text evidence="1">Belongs to the arginase family. Agmatinase subfamily.</text>
</comment>
<dbReference type="InterPro" id="IPR020855">
    <property type="entry name" value="Ureohydrolase_Mn_BS"/>
</dbReference>
<feature type="binding site" evidence="4">
    <location>
        <position position="127"/>
    </location>
    <ligand>
        <name>Mn(2+)</name>
        <dbReference type="ChEBI" id="CHEBI:29035"/>
        <label>1</label>
    </ligand>
</feature>
<dbReference type="Gene3D" id="3.40.800.10">
    <property type="entry name" value="Ureohydrolase domain"/>
    <property type="match status" value="1"/>
</dbReference>